<dbReference type="PRINTS" id="PR00344">
    <property type="entry name" value="BCTRLSENSOR"/>
</dbReference>
<keyword evidence="4" id="KW-0808">Transferase</keyword>
<dbReference type="GO" id="GO:0000155">
    <property type="term" value="F:phosphorelay sensor kinase activity"/>
    <property type="evidence" value="ECO:0007669"/>
    <property type="project" value="InterPro"/>
</dbReference>
<evidence type="ECO:0000256" key="2">
    <source>
        <dbReference type="ARBA" id="ARBA00012438"/>
    </source>
</evidence>
<reference evidence="7 8" key="1">
    <citation type="submission" date="2016-10" db="EMBL/GenBank/DDBJ databases">
        <authorList>
            <person name="Varghese N."/>
            <person name="Submissions S."/>
        </authorList>
    </citation>
    <scope>NUCLEOTIDE SEQUENCE [LARGE SCALE GENOMIC DNA]</scope>
    <source>
        <strain evidence="7 8">S7-754</strain>
    </source>
</reference>
<dbReference type="InterPro" id="IPR036097">
    <property type="entry name" value="HisK_dim/P_sf"/>
</dbReference>
<keyword evidence="5 7" id="KW-0418">Kinase</keyword>
<dbReference type="SUPFAM" id="SSF47384">
    <property type="entry name" value="Homodimeric domain of signal transducing histidine kinase"/>
    <property type="match status" value="1"/>
</dbReference>
<dbReference type="InterPro" id="IPR036890">
    <property type="entry name" value="HATPase_C_sf"/>
</dbReference>
<dbReference type="PANTHER" id="PTHR43711:SF31">
    <property type="entry name" value="HISTIDINE KINASE"/>
    <property type="match status" value="1"/>
</dbReference>
<dbReference type="CDD" id="cd00075">
    <property type="entry name" value="HATPase"/>
    <property type="match status" value="1"/>
</dbReference>
<name>A0A1G7QGJ4_9SPHN</name>
<dbReference type="EC" id="2.7.13.3" evidence="2"/>
<dbReference type="EMBL" id="FNBI01000008">
    <property type="protein sequence ID" value="SDF97612.1"/>
    <property type="molecule type" value="Genomic_DNA"/>
</dbReference>
<dbReference type="RefSeq" id="WP_235904143.1">
    <property type="nucleotide sequence ID" value="NZ_FNBI01000008.1"/>
</dbReference>
<dbReference type="AlphaFoldDB" id="A0A1G7QGJ4"/>
<gene>
    <name evidence="7" type="ORF">SAMN05216557_108104</name>
</gene>
<dbReference type="PROSITE" id="PS50109">
    <property type="entry name" value="HIS_KIN"/>
    <property type="match status" value="1"/>
</dbReference>
<evidence type="ECO:0000313" key="7">
    <source>
        <dbReference type="EMBL" id="SDF97612.1"/>
    </source>
</evidence>
<proteinExistence type="predicted"/>
<keyword evidence="6" id="KW-0902">Two-component regulatory system</keyword>
<sequence>MMAPGGDGGAQAVAHAVIDAEGILISAEPAIDALNRRAGGALGEPLAVPQLATVVRLARRLGIVVSRSVTVADEDADITLWLRAQPEGGRVRLAASGWHEQRPWRPADDGEMQAARAEADWRWETDAGLRLTFLSLDAGPRYGFDALALLGQPLTALFTLEADGQGDLPILGALARRRPLDGQRARLKTSGRCVRLSAAIHRDGQGMFAGFVGTARMDEEGEPAGSAPVDGTALTATFTAGLDRALRTPLARIVASADSIQAQTDGPMLHDYTDYAADIATAGRHLLGLVDHLVELQAIEQPDFALRPEPIDLADVARRAAGLLAVRADSAGVRIARPGFEASGPAWGDFGRVLQILLNLIGNALRYSPHGEAVTVSVGQGEGCVCVRVADRGKGIAPADQMRIFEKFERVDPSEPGGNGLGLYIARRLARAMGGDLTVESAAGEGATFTLSLPER</sequence>
<dbReference type="InterPro" id="IPR004358">
    <property type="entry name" value="Sig_transdc_His_kin-like_C"/>
</dbReference>
<dbReference type="InterPro" id="IPR003661">
    <property type="entry name" value="HisK_dim/P_dom"/>
</dbReference>
<evidence type="ECO:0000256" key="5">
    <source>
        <dbReference type="ARBA" id="ARBA00022777"/>
    </source>
</evidence>
<organism evidence="7 8">
    <name type="scientific">Sphingomonas carotinifaciens</name>
    <dbReference type="NCBI Taxonomy" id="1166323"/>
    <lineage>
        <taxon>Bacteria</taxon>
        <taxon>Pseudomonadati</taxon>
        <taxon>Pseudomonadota</taxon>
        <taxon>Alphaproteobacteria</taxon>
        <taxon>Sphingomonadales</taxon>
        <taxon>Sphingomonadaceae</taxon>
        <taxon>Sphingomonas</taxon>
    </lineage>
</organism>
<dbReference type="Proteomes" id="UP000323502">
    <property type="component" value="Unassembled WGS sequence"/>
</dbReference>
<dbReference type="PANTHER" id="PTHR43711">
    <property type="entry name" value="TWO-COMPONENT HISTIDINE KINASE"/>
    <property type="match status" value="1"/>
</dbReference>
<evidence type="ECO:0000256" key="4">
    <source>
        <dbReference type="ARBA" id="ARBA00022679"/>
    </source>
</evidence>
<keyword evidence="8" id="KW-1185">Reference proteome</keyword>
<dbReference type="Gene3D" id="3.30.565.10">
    <property type="entry name" value="Histidine kinase-like ATPase, C-terminal domain"/>
    <property type="match status" value="1"/>
</dbReference>
<evidence type="ECO:0000313" key="8">
    <source>
        <dbReference type="Proteomes" id="UP000323502"/>
    </source>
</evidence>
<dbReference type="CDD" id="cd00082">
    <property type="entry name" value="HisKA"/>
    <property type="match status" value="1"/>
</dbReference>
<dbReference type="SUPFAM" id="SSF55874">
    <property type="entry name" value="ATPase domain of HSP90 chaperone/DNA topoisomerase II/histidine kinase"/>
    <property type="match status" value="1"/>
</dbReference>
<dbReference type="SMART" id="SM00387">
    <property type="entry name" value="HATPase_c"/>
    <property type="match status" value="1"/>
</dbReference>
<protein>
    <recommendedName>
        <fullName evidence="2">histidine kinase</fullName>
        <ecNumber evidence="2">2.7.13.3</ecNumber>
    </recommendedName>
</protein>
<dbReference type="Pfam" id="PF02518">
    <property type="entry name" value="HATPase_c"/>
    <property type="match status" value="1"/>
</dbReference>
<evidence type="ECO:0000256" key="1">
    <source>
        <dbReference type="ARBA" id="ARBA00000085"/>
    </source>
</evidence>
<evidence type="ECO:0000256" key="6">
    <source>
        <dbReference type="ARBA" id="ARBA00023012"/>
    </source>
</evidence>
<dbReference type="InterPro" id="IPR050736">
    <property type="entry name" value="Sensor_HK_Regulatory"/>
</dbReference>
<dbReference type="InterPro" id="IPR003594">
    <property type="entry name" value="HATPase_dom"/>
</dbReference>
<dbReference type="InterPro" id="IPR005467">
    <property type="entry name" value="His_kinase_dom"/>
</dbReference>
<comment type="catalytic activity">
    <reaction evidence="1">
        <text>ATP + protein L-histidine = ADP + protein N-phospho-L-histidine.</text>
        <dbReference type="EC" id="2.7.13.3"/>
    </reaction>
</comment>
<keyword evidence="3" id="KW-0597">Phosphoprotein</keyword>
<dbReference type="Gene3D" id="1.10.287.130">
    <property type="match status" value="1"/>
</dbReference>
<accession>A0A1G7QGJ4</accession>
<evidence type="ECO:0000256" key="3">
    <source>
        <dbReference type="ARBA" id="ARBA00022553"/>
    </source>
</evidence>